<reference evidence="1" key="1">
    <citation type="submission" date="2022-04" db="EMBL/GenBank/DDBJ databases">
        <title>Carnegiea gigantea Genome sequencing and assembly v2.</title>
        <authorList>
            <person name="Copetti D."/>
            <person name="Sanderson M.J."/>
            <person name="Burquez A."/>
            <person name="Wojciechowski M.F."/>
        </authorList>
    </citation>
    <scope>NUCLEOTIDE SEQUENCE</scope>
    <source>
        <strain evidence="1">SGP5-SGP5p</strain>
        <tissue evidence="1">Aerial part</tissue>
    </source>
</reference>
<proteinExistence type="predicted"/>
<keyword evidence="2" id="KW-1185">Reference proteome</keyword>
<dbReference type="PANTHER" id="PTHR31170">
    <property type="entry name" value="BNAC04G53230D PROTEIN"/>
    <property type="match status" value="1"/>
</dbReference>
<dbReference type="OrthoDB" id="1846188at2759"/>
<evidence type="ECO:0000313" key="2">
    <source>
        <dbReference type="Proteomes" id="UP001153076"/>
    </source>
</evidence>
<protein>
    <submittedName>
        <fullName evidence="1">Uncharacterized protein</fullName>
    </submittedName>
</protein>
<accession>A0A9Q1K8C4</accession>
<dbReference type="PANTHER" id="PTHR31170:SF25">
    <property type="entry name" value="BNAA09G04570D PROTEIN"/>
    <property type="match status" value="1"/>
</dbReference>
<dbReference type="Pfam" id="PF03140">
    <property type="entry name" value="DUF247"/>
    <property type="match status" value="1"/>
</dbReference>
<dbReference type="AlphaFoldDB" id="A0A9Q1K8C4"/>
<dbReference type="EMBL" id="JAKOGI010000227">
    <property type="protein sequence ID" value="KAJ8439211.1"/>
    <property type="molecule type" value="Genomic_DNA"/>
</dbReference>
<gene>
    <name evidence="1" type="ORF">Cgig2_003424</name>
</gene>
<comment type="caution">
    <text evidence="1">The sequence shown here is derived from an EMBL/GenBank/DDBJ whole genome shotgun (WGS) entry which is preliminary data.</text>
</comment>
<sequence length="439" mass="50175">MAGVSCTSKNELQADEGLDAMMAAIEEKLELAKAGLERRNWDQNRYICRVPPDLIRDDSYYDANCRPQVISVGPYHYGEPRLEAMQFYKYRMLHLVLEISKTYMSTMVNVVKNLEREAHACYEDLPRTKRFPSAVFVEMLLLDGCFIIGHAYKCAKDKDLAFYKAYNNYAIWKDMLLLENQIPLFVLTQLHGVIQANYWPYEEQLVDLLFRRLAAGWVIGRHPTSYEGEMPQLSSSLIQNIGGNVQSCIEILWHNLMYDSTTKEYTEKMEQTRRIDVLEPLVDLKQHAIPSATALTEAGVVLKHKTTTPFWDVVFNAGVLEIPQIFIYEASELVFLNLMAFELCHVDEKKYKVTPYILFMDSLVNSATDVAQLRAHGIIVYKAGSDEEVAALFNRLGKRADICLNNPLLNQPTSNVLSKPVLEEKSMTDNLYADIGTPR</sequence>
<organism evidence="1 2">
    <name type="scientific">Carnegiea gigantea</name>
    <dbReference type="NCBI Taxonomy" id="171969"/>
    <lineage>
        <taxon>Eukaryota</taxon>
        <taxon>Viridiplantae</taxon>
        <taxon>Streptophyta</taxon>
        <taxon>Embryophyta</taxon>
        <taxon>Tracheophyta</taxon>
        <taxon>Spermatophyta</taxon>
        <taxon>Magnoliopsida</taxon>
        <taxon>eudicotyledons</taxon>
        <taxon>Gunneridae</taxon>
        <taxon>Pentapetalae</taxon>
        <taxon>Caryophyllales</taxon>
        <taxon>Cactineae</taxon>
        <taxon>Cactaceae</taxon>
        <taxon>Cactoideae</taxon>
        <taxon>Echinocereeae</taxon>
        <taxon>Carnegiea</taxon>
    </lineage>
</organism>
<evidence type="ECO:0000313" key="1">
    <source>
        <dbReference type="EMBL" id="KAJ8439211.1"/>
    </source>
</evidence>
<dbReference type="InterPro" id="IPR004158">
    <property type="entry name" value="DUF247_pln"/>
</dbReference>
<name>A0A9Q1K8C4_9CARY</name>
<dbReference type="Proteomes" id="UP001153076">
    <property type="component" value="Unassembled WGS sequence"/>
</dbReference>